<dbReference type="Proteomes" id="UP000005113">
    <property type="component" value="Unassembled WGS sequence"/>
</dbReference>
<dbReference type="AlphaFoldDB" id="J1I6E6"/>
<sequence>MSNKKELLARVDEALNSIRPHLKADGGDIEVVDLTEDMCLKVKWLGNCQSCSMSGMTMKAGIESTVKSVIPEILAVEAINGQ</sequence>
<organism evidence="3 4">
    <name type="scientific">Saprospira grandis DSM 2844</name>
    <dbReference type="NCBI Taxonomy" id="694433"/>
    <lineage>
        <taxon>Bacteria</taxon>
        <taxon>Pseudomonadati</taxon>
        <taxon>Bacteroidota</taxon>
        <taxon>Saprospiria</taxon>
        <taxon>Saprospirales</taxon>
        <taxon>Saprospiraceae</taxon>
        <taxon>Saprospira</taxon>
    </lineage>
</organism>
<dbReference type="EMBL" id="JH719942">
    <property type="protein sequence ID" value="EJF54355.1"/>
    <property type="molecule type" value="Genomic_DNA"/>
</dbReference>
<dbReference type="InterPro" id="IPR001075">
    <property type="entry name" value="NIF_FeS_clus_asmbl_NifU_C"/>
</dbReference>
<dbReference type="GO" id="GO:0051536">
    <property type="term" value="F:iron-sulfur cluster binding"/>
    <property type="evidence" value="ECO:0007669"/>
    <property type="project" value="InterPro"/>
</dbReference>
<comment type="similarity">
    <text evidence="1">Belongs to the NifU family.</text>
</comment>
<evidence type="ECO:0000313" key="3">
    <source>
        <dbReference type="EMBL" id="EJF54355.1"/>
    </source>
</evidence>
<accession>J1I6E6</accession>
<protein>
    <submittedName>
        <fullName evidence="3">Thioredoxin-like protein</fullName>
    </submittedName>
</protein>
<evidence type="ECO:0000256" key="1">
    <source>
        <dbReference type="ARBA" id="ARBA00006420"/>
    </source>
</evidence>
<gene>
    <name evidence="3" type="ORF">SapgrDRAFT_2699</name>
</gene>
<dbReference type="GO" id="GO:0016226">
    <property type="term" value="P:iron-sulfur cluster assembly"/>
    <property type="evidence" value="ECO:0007669"/>
    <property type="project" value="InterPro"/>
</dbReference>
<reference evidence="4" key="1">
    <citation type="journal article" date="2012" name="Stand. Genomic Sci.">
        <title>Permanent draft genome sequence of the gliding predator Saprospira grandis strain Sa g1 (= HR1).</title>
        <authorList>
            <person name="Mavromatis K."/>
            <person name="Chertkov O."/>
            <person name="Lapidus A."/>
            <person name="Nolan M."/>
            <person name="Lucas S."/>
            <person name="Tice H."/>
            <person name="Del Rio T.G."/>
            <person name="Cheng J.F."/>
            <person name="Han C."/>
            <person name="Tapia R."/>
            <person name="Bruce D."/>
            <person name="Goodwin L.A."/>
            <person name="Pitluck S."/>
            <person name="Huntemann M."/>
            <person name="Liolios K."/>
            <person name="Pagani I."/>
            <person name="Ivanova N."/>
            <person name="Mikhailova N."/>
            <person name="Pati A."/>
            <person name="Chen A."/>
            <person name="Palaniappan K."/>
            <person name="Land M."/>
            <person name="Brambilla E.M."/>
            <person name="Rohde M."/>
            <person name="Spring S."/>
            <person name="Goker M."/>
            <person name="Detter J.C."/>
            <person name="Bristow J."/>
            <person name="Eisen J.A."/>
            <person name="Markowitz V."/>
            <person name="Hugenholtz P."/>
            <person name="Kyrpides N.C."/>
            <person name="Klenk H.P."/>
            <person name="Woyke T."/>
        </authorList>
    </citation>
    <scope>NUCLEOTIDE SEQUENCE [LARGE SCALE GENOMIC DNA]</scope>
    <source>
        <strain evidence="4">DSM 2844</strain>
    </source>
</reference>
<dbReference type="RefSeq" id="WP_002660090.1">
    <property type="nucleotide sequence ID" value="NZ_JH719942.1"/>
</dbReference>
<dbReference type="Gene3D" id="3.30.300.130">
    <property type="entry name" value="Fe-S cluster assembly (FSCA)"/>
    <property type="match status" value="1"/>
</dbReference>
<evidence type="ECO:0000259" key="2">
    <source>
        <dbReference type="Pfam" id="PF01106"/>
    </source>
</evidence>
<dbReference type="HOGENOM" id="CLU_060555_4_2_10"/>
<dbReference type="GO" id="GO:0005506">
    <property type="term" value="F:iron ion binding"/>
    <property type="evidence" value="ECO:0007669"/>
    <property type="project" value="InterPro"/>
</dbReference>
<dbReference type="SUPFAM" id="SSF117916">
    <property type="entry name" value="Fe-S cluster assembly (FSCA) domain-like"/>
    <property type="match status" value="1"/>
</dbReference>
<dbReference type="PANTHER" id="PTHR11178">
    <property type="entry name" value="IRON-SULFUR CLUSTER SCAFFOLD PROTEIN NFU-RELATED"/>
    <property type="match status" value="1"/>
</dbReference>
<feature type="domain" description="NIF system FeS cluster assembly NifU C-terminal" evidence="2">
    <location>
        <begin position="11"/>
        <end position="77"/>
    </location>
</feature>
<name>J1I6E6_9BACT</name>
<evidence type="ECO:0000313" key="4">
    <source>
        <dbReference type="Proteomes" id="UP000005113"/>
    </source>
</evidence>
<dbReference type="Pfam" id="PF01106">
    <property type="entry name" value="NifU"/>
    <property type="match status" value="1"/>
</dbReference>
<proteinExistence type="inferred from homology"/>
<dbReference type="OrthoDB" id="9796965at2"/>
<dbReference type="InterPro" id="IPR034904">
    <property type="entry name" value="FSCA_dom_sf"/>
</dbReference>
<dbReference type="PANTHER" id="PTHR11178:SF25">
    <property type="entry name" value="NIFU-LIKE PROTEIN 3, CHLOROPLASTIC"/>
    <property type="match status" value="1"/>
</dbReference>